<comment type="cofactor">
    <cofactor evidence="1">
        <name>Zn(2+)</name>
        <dbReference type="ChEBI" id="CHEBI:29105"/>
    </cofactor>
</comment>
<dbReference type="InterPro" id="IPR007863">
    <property type="entry name" value="Peptidase_M16_C"/>
</dbReference>
<dbReference type="GO" id="GO:0004222">
    <property type="term" value="F:metalloendopeptidase activity"/>
    <property type="evidence" value="ECO:0007669"/>
    <property type="project" value="InterPro"/>
</dbReference>
<evidence type="ECO:0000256" key="4">
    <source>
        <dbReference type="SAM" id="MobiDB-lite"/>
    </source>
</evidence>
<name>A0A939GBW8_9BACT</name>
<evidence type="ECO:0000256" key="1">
    <source>
        <dbReference type="ARBA" id="ARBA00001947"/>
    </source>
</evidence>
<dbReference type="InterPro" id="IPR011765">
    <property type="entry name" value="Pept_M16_N"/>
</dbReference>
<dbReference type="InterPro" id="IPR001431">
    <property type="entry name" value="Pept_M16_Zn_BS"/>
</dbReference>
<sequence>MNIYPNLLCRWSVAAALTLGGPLLALAQTPAAPAALPAGVTKGASVEGITEYQLKNGLKVLLYPDVSKPTVTVNITYLVGSRHEGLGEAGMAHLLEHMVFKGSTKHPNVPQELTAHGARPNGTTWLDRTNYFETFAATDENLKWALDLESDRMVNSFIKKSDLETEFSVVRNEFEIGENSPQNVLNERVVATAFLWHNYGKSTIGNRSDIERVPIENLQAFYKRYYQPDNAVLVVAGKIDEAKTLALVNDYFGAIPRPARILTDSHTIEPIQDGERNVVLRRVGDTKVVAAGYHIMPGSHPDYAAMDVLVELLTSEPAGRLYKNLVETKKASSQYGYTFSLKEPGFVYFATELLKDKSIDEAKAAMLNTLDSASITLASAEEVGRARAKLLKDVELQFRNTDRVGLAMSEFIATGDWRLGFIYRDQLEKVTPADVQRVAKQYFKPSNRTVGLFMPDATPDRTEVPEAPDVAALVSGYKGRALVAQGEAFDASPANIDGRTKRIEQPNTVELALLPKLTKGNEVNARMTIRYGDIKSLMNKGTVSELTANMLNKGTSTRTRQQIKDELDKLKAQVDFFGGGNNVNVIIKTDKANLPAVVRLVADVLKNPVFSADEFDKLRQEQLAGIESQRSEPMAQASNAYSRAINPYDKEDVRYTQTFDEQVAALKAAKLEDLKTFHQQFYGAQNATVSVVGDFDEPVMRKVIMDEFGSWKAKMPFSRIVSEVKPLKSETIALETPDKANAMLLAGYMFPLRDDDPDYAALVLGNYMLGGGFLNSRLATRIRQKEGISYGVGSQLSASSLDKSANFTTYAMYNPENTDRLEKAFREELDKVRTDGFTAEEVAAAKSGFLQSRQVTRAQDPSLAGTLNNYLYLNRTMAFDADLDKKFEALTPAQINAAVKKHIDPAKLILIKAGDFAKAKKALADKPTPPAPAAVGTGKKQ</sequence>
<keyword evidence="9" id="KW-1185">Reference proteome</keyword>
<dbReference type="AlphaFoldDB" id="A0A939GBW8"/>
<accession>A0A939GBW8</accession>
<reference evidence="8 9" key="1">
    <citation type="submission" date="2021-03" db="EMBL/GenBank/DDBJ databases">
        <title>Fibrella sp. HMF5036 genome sequencing and assembly.</title>
        <authorList>
            <person name="Kang H."/>
            <person name="Kim H."/>
            <person name="Bae S."/>
            <person name="Joh K."/>
        </authorList>
    </citation>
    <scope>NUCLEOTIDE SEQUENCE [LARGE SCALE GENOMIC DNA]</scope>
    <source>
        <strain evidence="8 9">HMF5036</strain>
    </source>
</reference>
<protein>
    <submittedName>
        <fullName evidence="8">Insulinase family protein</fullName>
    </submittedName>
</protein>
<dbReference type="GO" id="GO:0006508">
    <property type="term" value="P:proteolysis"/>
    <property type="evidence" value="ECO:0007669"/>
    <property type="project" value="InterPro"/>
</dbReference>
<evidence type="ECO:0000259" key="7">
    <source>
        <dbReference type="Pfam" id="PF05193"/>
    </source>
</evidence>
<dbReference type="EMBL" id="JAFMYU010000023">
    <property type="protein sequence ID" value="MBO0933846.1"/>
    <property type="molecule type" value="Genomic_DNA"/>
</dbReference>
<dbReference type="Gene3D" id="3.30.830.10">
    <property type="entry name" value="Metalloenzyme, LuxS/M16 peptidase-like"/>
    <property type="match status" value="4"/>
</dbReference>
<organism evidence="8 9">
    <name type="scientific">Fibrella aquatilis</name>
    <dbReference type="NCBI Taxonomy" id="2817059"/>
    <lineage>
        <taxon>Bacteria</taxon>
        <taxon>Pseudomonadati</taxon>
        <taxon>Bacteroidota</taxon>
        <taxon>Cytophagia</taxon>
        <taxon>Cytophagales</taxon>
        <taxon>Spirosomataceae</taxon>
        <taxon>Fibrella</taxon>
    </lineage>
</organism>
<dbReference type="InterPro" id="IPR050361">
    <property type="entry name" value="MPP/UQCRC_Complex"/>
</dbReference>
<evidence type="ECO:0000259" key="6">
    <source>
        <dbReference type="Pfam" id="PF00675"/>
    </source>
</evidence>
<feature type="domain" description="Peptidase M16 N-terminal" evidence="6">
    <location>
        <begin position="60"/>
        <end position="205"/>
    </location>
</feature>
<feature type="region of interest" description="Disordered" evidence="4">
    <location>
        <begin position="921"/>
        <end position="941"/>
    </location>
</feature>
<comment type="caution">
    <text evidence="8">The sequence shown here is derived from an EMBL/GenBank/DDBJ whole genome shotgun (WGS) entry which is preliminary data.</text>
</comment>
<gene>
    <name evidence="8" type="ORF">J2I48_22750</name>
</gene>
<dbReference type="GO" id="GO:0046872">
    <property type="term" value="F:metal ion binding"/>
    <property type="evidence" value="ECO:0007669"/>
    <property type="project" value="InterPro"/>
</dbReference>
<feature type="domain" description="Peptidase M16 C-terminal" evidence="7">
    <location>
        <begin position="671"/>
        <end position="847"/>
    </location>
</feature>
<keyword evidence="5" id="KW-0732">Signal</keyword>
<dbReference type="PROSITE" id="PS00143">
    <property type="entry name" value="INSULINASE"/>
    <property type="match status" value="1"/>
</dbReference>
<feature type="chain" id="PRO_5037436515" evidence="5">
    <location>
        <begin position="28"/>
        <end position="941"/>
    </location>
</feature>
<dbReference type="InterPro" id="IPR011249">
    <property type="entry name" value="Metalloenz_LuxS/M16"/>
</dbReference>
<evidence type="ECO:0000256" key="5">
    <source>
        <dbReference type="SAM" id="SignalP"/>
    </source>
</evidence>
<dbReference type="SUPFAM" id="SSF63411">
    <property type="entry name" value="LuxS/MPP-like metallohydrolase"/>
    <property type="match status" value="4"/>
</dbReference>
<proteinExistence type="inferred from homology"/>
<feature type="domain" description="Peptidase M16 N-terminal" evidence="6">
    <location>
        <begin position="520"/>
        <end position="634"/>
    </location>
</feature>
<evidence type="ECO:0000256" key="3">
    <source>
        <dbReference type="RuleBase" id="RU004447"/>
    </source>
</evidence>
<evidence type="ECO:0000313" key="9">
    <source>
        <dbReference type="Proteomes" id="UP000664795"/>
    </source>
</evidence>
<dbReference type="Pfam" id="PF00675">
    <property type="entry name" value="Peptidase_M16"/>
    <property type="match status" value="2"/>
</dbReference>
<dbReference type="Pfam" id="PF05193">
    <property type="entry name" value="Peptidase_M16_C"/>
    <property type="match status" value="2"/>
</dbReference>
<dbReference type="PANTHER" id="PTHR11851">
    <property type="entry name" value="METALLOPROTEASE"/>
    <property type="match status" value="1"/>
</dbReference>
<dbReference type="Proteomes" id="UP000664795">
    <property type="component" value="Unassembled WGS sequence"/>
</dbReference>
<comment type="similarity">
    <text evidence="2 3">Belongs to the peptidase M16 family.</text>
</comment>
<evidence type="ECO:0000313" key="8">
    <source>
        <dbReference type="EMBL" id="MBO0933846.1"/>
    </source>
</evidence>
<dbReference type="RefSeq" id="WP_207337810.1">
    <property type="nucleotide sequence ID" value="NZ_JAFMYU010000023.1"/>
</dbReference>
<feature type="signal peptide" evidence="5">
    <location>
        <begin position="1"/>
        <end position="27"/>
    </location>
</feature>
<dbReference type="PANTHER" id="PTHR11851:SF49">
    <property type="entry name" value="MITOCHONDRIAL-PROCESSING PEPTIDASE SUBUNIT ALPHA"/>
    <property type="match status" value="1"/>
</dbReference>
<feature type="domain" description="Peptidase M16 C-terminal" evidence="7">
    <location>
        <begin position="215"/>
        <end position="390"/>
    </location>
</feature>
<evidence type="ECO:0000256" key="2">
    <source>
        <dbReference type="ARBA" id="ARBA00007261"/>
    </source>
</evidence>